<dbReference type="SUPFAM" id="SSF103473">
    <property type="entry name" value="MFS general substrate transporter"/>
    <property type="match status" value="1"/>
</dbReference>
<feature type="transmembrane region" description="Helical" evidence="4">
    <location>
        <begin position="344"/>
        <end position="365"/>
    </location>
</feature>
<feature type="transmembrane region" description="Helical" evidence="4">
    <location>
        <begin position="218"/>
        <end position="245"/>
    </location>
</feature>
<feature type="transmembrane region" description="Helical" evidence="4">
    <location>
        <begin position="172"/>
        <end position="197"/>
    </location>
</feature>
<dbReference type="AlphaFoldDB" id="A0A5C4LK34"/>
<organism evidence="6 7">
    <name type="scientific">Methylobacterium terricola</name>
    <dbReference type="NCBI Taxonomy" id="2583531"/>
    <lineage>
        <taxon>Bacteria</taxon>
        <taxon>Pseudomonadati</taxon>
        <taxon>Pseudomonadota</taxon>
        <taxon>Alphaproteobacteria</taxon>
        <taxon>Hyphomicrobiales</taxon>
        <taxon>Methylobacteriaceae</taxon>
        <taxon>Methylobacterium</taxon>
    </lineage>
</organism>
<dbReference type="PANTHER" id="PTHR23534:SF1">
    <property type="entry name" value="MAJOR FACILITATOR SUPERFAMILY PROTEIN"/>
    <property type="match status" value="1"/>
</dbReference>
<keyword evidence="1 4" id="KW-0812">Transmembrane</keyword>
<sequence length="400" mass="40660">MSKPAALPTATGTGTVLRLATAQALAGANSVVVYATGAVIGSRLAPDPALATLPISIFVVGMAACTLPAGRIARAYGRRTAFLAGTGSGVLVGLLAALAVVLSSFWLLCLATFFGGAYAAVVLSFRFAAADCVAPALRPRALSAVMAGGVFAGIIGPQLVSHTMDLWPAHAFAATFLAQAGVAVLSGVVLMGVRLPAPTGAEISGGRPLGTIARQPRFVTAVLCGVVSYLLMNFLMTAAPLAMHLCGHTQDDANLGLQWHVIAMYAPSFVTGRLIARFGAPGVVAAGLALTAVAALVGLSGLDLAHFWAFLVLLGLGWNFGFVGASAMVLDCHRPEERTRVQSLNDFVVFGTMAFGSFSSGGLLARYGWDVVLWVSFGPLAVAVAALTIAAAARPAPAAG</sequence>
<keyword evidence="2 4" id="KW-1133">Transmembrane helix</keyword>
<dbReference type="InterPro" id="IPR036259">
    <property type="entry name" value="MFS_trans_sf"/>
</dbReference>
<feature type="domain" description="Major facilitator superfamily (MFS) profile" evidence="5">
    <location>
        <begin position="217"/>
        <end position="400"/>
    </location>
</feature>
<protein>
    <submittedName>
        <fullName evidence="6">MFS transporter</fullName>
    </submittedName>
</protein>
<feature type="transmembrane region" description="Helical" evidence="4">
    <location>
        <begin position="51"/>
        <end position="69"/>
    </location>
</feature>
<name>A0A5C4LK34_9HYPH</name>
<comment type="caution">
    <text evidence="6">The sequence shown here is derived from an EMBL/GenBank/DDBJ whole genome shotgun (WGS) entry which is preliminary data.</text>
</comment>
<dbReference type="InterPro" id="IPR011701">
    <property type="entry name" value="MFS"/>
</dbReference>
<gene>
    <name evidence="6" type="ORF">FF100_08390</name>
</gene>
<evidence type="ECO:0000259" key="5">
    <source>
        <dbReference type="PROSITE" id="PS50850"/>
    </source>
</evidence>
<dbReference type="GO" id="GO:0022857">
    <property type="term" value="F:transmembrane transporter activity"/>
    <property type="evidence" value="ECO:0007669"/>
    <property type="project" value="InterPro"/>
</dbReference>
<dbReference type="PANTHER" id="PTHR23534">
    <property type="entry name" value="MFS PERMEASE"/>
    <property type="match status" value="1"/>
</dbReference>
<dbReference type="Proteomes" id="UP000305267">
    <property type="component" value="Unassembled WGS sequence"/>
</dbReference>
<dbReference type="Pfam" id="PF07690">
    <property type="entry name" value="MFS_1"/>
    <property type="match status" value="1"/>
</dbReference>
<feature type="transmembrane region" description="Helical" evidence="4">
    <location>
        <begin position="105"/>
        <end position="129"/>
    </location>
</feature>
<dbReference type="PROSITE" id="PS50850">
    <property type="entry name" value="MFS"/>
    <property type="match status" value="1"/>
</dbReference>
<dbReference type="OrthoDB" id="8558006at2"/>
<keyword evidence="3 4" id="KW-0472">Membrane</keyword>
<evidence type="ECO:0000313" key="7">
    <source>
        <dbReference type="Proteomes" id="UP000305267"/>
    </source>
</evidence>
<feature type="transmembrane region" description="Helical" evidence="4">
    <location>
        <begin position="371"/>
        <end position="393"/>
    </location>
</feature>
<evidence type="ECO:0000313" key="6">
    <source>
        <dbReference type="EMBL" id="TNC14190.1"/>
    </source>
</evidence>
<evidence type="ECO:0000256" key="3">
    <source>
        <dbReference type="ARBA" id="ARBA00023136"/>
    </source>
</evidence>
<evidence type="ECO:0000256" key="4">
    <source>
        <dbReference type="SAM" id="Phobius"/>
    </source>
</evidence>
<accession>A0A5C4LK34</accession>
<dbReference type="Gene3D" id="1.20.1250.20">
    <property type="entry name" value="MFS general substrate transporter like domains"/>
    <property type="match status" value="1"/>
</dbReference>
<feature type="transmembrane region" description="Helical" evidence="4">
    <location>
        <begin position="141"/>
        <end position="160"/>
    </location>
</feature>
<evidence type="ECO:0000256" key="1">
    <source>
        <dbReference type="ARBA" id="ARBA00022692"/>
    </source>
</evidence>
<feature type="transmembrane region" description="Helical" evidence="4">
    <location>
        <begin position="308"/>
        <end position="332"/>
    </location>
</feature>
<reference evidence="6 7" key="1">
    <citation type="submission" date="2019-06" db="EMBL/GenBank/DDBJ databases">
        <title>Genome of Methylobacterium sp. 17Sr1-39.</title>
        <authorList>
            <person name="Seo T."/>
        </authorList>
    </citation>
    <scope>NUCLEOTIDE SEQUENCE [LARGE SCALE GENOMIC DNA]</scope>
    <source>
        <strain evidence="6 7">17Sr1-39</strain>
    </source>
</reference>
<dbReference type="RefSeq" id="WP_139035104.1">
    <property type="nucleotide sequence ID" value="NZ_VDDA01000003.1"/>
</dbReference>
<feature type="transmembrane region" description="Helical" evidence="4">
    <location>
        <begin position="81"/>
        <end position="99"/>
    </location>
</feature>
<dbReference type="EMBL" id="VDDA01000003">
    <property type="protein sequence ID" value="TNC14190.1"/>
    <property type="molecule type" value="Genomic_DNA"/>
</dbReference>
<proteinExistence type="predicted"/>
<feature type="transmembrane region" description="Helical" evidence="4">
    <location>
        <begin position="283"/>
        <end position="302"/>
    </location>
</feature>
<keyword evidence="7" id="KW-1185">Reference proteome</keyword>
<evidence type="ECO:0000256" key="2">
    <source>
        <dbReference type="ARBA" id="ARBA00022989"/>
    </source>
</evidence>
<dbReference type="InterPro" id="IPR020846">
    <property type="entry name" value="MFS_dom"/>
</dbReference>